<dbReference type="CDD" id="cd00051">
    <property type="entry name" value="EFh"/>
    <property type="match status" value="1"/>
</dbReference>
<feature type="chain" id="PRO_5039898188" evidence="9">
    <location>
        <begin position="23"/>
        <end position="407"/>
    </location>
</feature>
<feature type="region of interest" description="Disordered" evidence="7">
    <location>
        <begin position="34"/>
        <end position="56"/>
    </location>
</feature>
<dbReference type="PROSITE" id="PS00018">
    <property type="entry name" value="EF_HAND_1"/>
    <property type="match status" value="2"/>
</dbReference>
<dbReference type="PANTHER" id="PTHR33510">
    <property type="entry name" value="PROTEIN TIC 20-II, CHLOROPLASTIC"/>
    <property type="match status" value="1"/>
</dbReference>
<accession>A0A9K3Q018</accession>
<evidence type="ECO:0000256" key="1">
    <source>
        <dbReference type="ARBA" id="ARBA00004508"/>
    </source>
</evidence>
<evidence type="ECO:0000313" key="12">
    <source>
        <dbReference type="Proteomes" id="UP000693970"/>
    </source>
</evidence>
<feature type="transmembrane region" description="Helical" evidence="8">
    <location>
        <begin position="339"/>
        <end position="358"/>
    </location>
</feature>
<feature type="transmembrane region" description="Helical" evidence="8">
    <location>
        <begin position="254"/>
        <end position="279"/>
    </location>
</feature>
<feature type="coiled-coil region" evidence="6">
    <location>
        <begin position="76"/>
        <end position="110"/>
    </location>
</feature>
<sequence>MKFSIAYHLLTGAAILVGTSNGFSTPRPILLSRSAASAHHHHHHHHHTRLSLSTGTLPTSVSKTTLLQNTHSPEEQQVADDEIARLRSMAQKLRAEAAALEAERAQELANAATIAFEKFDKNKDGEISLQELKSGLEKILKTELSEERARTIMNAFDVSGDGKLQVDEMVTVDQFRNKLEFIVQEEKRLAKEAAIAAKQEEEAAKLVEARINMLNDGAPTTRDRIVSVLPYLFPLMDSLQFGRFLIVENADNPLVTALALLYAAYRSIPFSGFVAFFALNFLSSNPGFNRLIRFNMQQAIFLDIALFFPGLIAAIVGLIASGAGAQFSPAFNELANDAVFGTLLLAVAYTTISSLLGITPDKIPFISQAVEDRMPTVDMFDDEGRFIPRQLREERKKKEEDDDKKKD</sequence>
<keyword evidence="5 8" id="KW-0472">Membrane</keyword>
<evidence type="ECO:0000256" key="4">
    <source>
        <dbReference type="ARBA" id="ARBA00022989"/>
    </source>
</evidence>
<dbReference type="GO" id="GO:0031969">
    <property type="term" value="C:chloroplast membrane"/>
    <property type="evidence" value="ECO:0007669"/>
    <property type="project" value="UniProtKB-SubCell"/>
</dbReference>
<dbReference type="InterPro" id="IPR005691">
    <property type="entry name" value="Tic20"/>
</dbReference>
<evidence type="ECO:0000256" key="7">
    <source>
        <dbReference type="SAM" id="MobiDB-lite"/>
    </source>
</evidence>
<reference evidence="11" key="1">
    <citation type="journal article" date="2021" name="Sci. Rep.">
        <title>Diploid genomic architecture of Nitzschia inconspicua, an elite biomass production diatom.</title>
        <authorList>
            <person name="Oliver A."/>
            <person name="Podell S."/>
            <person name="Pinowska A."/>
            <person name="Traller J.C."/>
            <person name="Smith S.R."/>
            <person name="McClure R."/>
            <person name="Beliaev A."/>
            <person name="Bohutskyi P."/>
            <person name="Hill E.A."/>
            <person name="Rabines A."/>
            <person name="Zheng H."/>
            <person name="Allen L.Z."/>
            <person name="Kuo A."/>
            <person name="Grigoriev I.V."/>
            <person name="Allen A.E."/>
            <person name="Hazlebeck D."/>
            <person name="Allen E.E."/>
        </authorList>
    </citation>
    <scope>NUCLEOTIDE SEQUENCE</scope>
    <source>
        <strain evidence="11">Hildebrandi</strain>
    </source>
</reference>
<keyword evidence="12" id="KW-1185">Reference proteome</keyword>
<dbReference type="SMART" id="SM00054">
    <property type="entry name" value="EFh"/>
    <property type="match status" value="2"/>
</dbReference>
<comment type="subcellular location">
    <subcellularLocation>
        <location evidence="1">Plastid</location>
        <location evidence="1">Chloroplast membrane</location>
        <topology evidence="1">Multi-pass membrane protein</topology>
    </subcellularLocation>
</comment>
<evidence type="ECO:0000256" key="3">
    <source>
        <dbReference type="ARBA" id="ARBA00022692"/>
    </source>
</evidence>
<feature type="signal peptide" evidence="9">
    <location>
        <begin position="1"/>
        <end position="22"/>
    </location>
</feature>
<keyword evidence="4 8" id="KW-1133">Transmembrane helix</keyword>
<dbReference type="PANTHER" id="PTHR33510:SF5">
    <property type="entry name" value="PROTEIN TIC 20-II, CHLOROPLASTIC"/>
    <property type="match status" value="1"/>
</dbReference>
<comment type="similarity">
    <text evidence="2">Belongs to the Tic20 family.</text>
</comment>
<feature type="domain" description="EF-hand" evidence="10">
    <location>
        <begin position="144"/>
        <end position="179"/>
    </location>
</feature>
<evidence type="ECO:0000256" key="5">
    <source>
        <dbReference type="ARBA" id="ARBA00023136"/>
    </source>
</evidence>
<keyword evidence="3 8" id="KW-0812">Transmembrane</keyword>
<evidence type="ECO:0000256" key="8">
    <source>
        <dbReference type="SAM" id="Phobius"/>
    </source>
</evidence>
<evidence type="ECO:0000313" key="11">
    <source>
        <dbReference type="EMBL" id="KAG7365921.1"/>
    </source>
</evidence>
<dbReference type="Proteomes" id="UP000693970">
    <property type="component" value="Unassembled WGS sequence"/>
</dbReference>
<feature type="coiled-coil region" evidence="6">
    <location>
        <begin position="172"/>
        <end position="203"/>
    </location>
</feature>
<keyword evidence="9" id="KW-0732">Signal</keyword>
<keyword evidence="6" id="KW-0175">Coiled coil</keyword>
<dbReference type="AlphaFoldDB" id="A0A9K3Q018"/>
<gene>
    <name evidence="11" type="ORF">IV203_028591</name>
</gene>
<dbReference type="InterPro" id="IPR018247">
    <property type="entry name" value="EF_Hand_1_Ca_BS"/>
</dbReference>
<evidence type="ECO:0000256" key="9">
    <source>
        <dbReference type="SAM" id="SignalP"/>
    </source>
</evidence>
<evidence type="ECO:0000259" key="10">
    <source>
        <dbReference type="PROSITE" id="PS50222"/>
    </source>
</evidence>
<evidence type="ECO:0000256" key="6">
    <source>
        <dbReference type="SAM" id="Coils"/>
    </source>
</evidence>
<protein>
    <submittedName>
        <fullName evidence="11">Chloroplast import apparatus Tic20-like protein</fullName>
    </submittedName>
</protein>
<evidence type="ECO:0000256" key="2">
    <source>
        <dbReference type="ARBA" id="ARBA00009596"/>
    </source>
</evidence>
<reference evidence="11" key="2">
    <citation type="submission" date="2021-04" db="EMBL/GenBank/DDBJ databases">
        <authorList>
            <person name="Podell S."/>
        </authorList>
    </citation>
    <scope>NUCLEOTIDE SEQUENCE</scope>
    <source>
        <strain evidence="11">Hildebrandi</strain>
    </source>
</reference>
<organism evidence="11 12">
    <name type="scientific">Nitzschia inconspicua</name>
    <dbReference type="NCBI Taxonomy" id="303405"/>
    <lineage>
        <taxon>Eukaryota</taxon>
        <taxon>Sar</taxon>
        <taxon>Stramenopiles</taxon>
        <taxon>Ochrophyta</taxon>
        <taxon>Bacillariophyta</taxon>
        <taxon>Bacillariophyceae</taxon>
        <taxon>Bacillariophycidae</taxon>
        <taxon>Bacillariales</taxon>
        <taxon>Bacillariaceae</taxon>
        <taxon>Nitzschia</taxon>
    </lineage>
</organism>
<feature type="domain" description="EF-hand" evidence="10">
    <location>
        <begin position="107"/>
        <end position="142"/>
    </location>
</feature>
<dbReference type="EMBL" id="JAGRRH010000007">
    <property type="protein sequence ID" value="KAG7365921.1"/>
    <property type="molecule type" value="Genomic_DNA"/>
</dbReference>
<dbReference type="InterPro" id="IPR002048">
    <property type="entry name" value="EF_hand_dom"/>
</dbReference>
<dbReference type="Pfam" id="PF13499">
    <property type="entry name" value="EF-hand_7"/>
    <property type="match status" value="1"/>
</dbReference>
<comment type="caution">
    <text evidence="11">The sequence shown here is derived from an EMBL/GenBank/DDBJ whole genome shotgun (WGS) entry which is preliminary data.</text>
</comment>
<dbReference type="PROSITE" id="PS50222">
    <property type="entry name" value="EF_HAND_2"/>
    <property type="match status" value="2"/>
</dbReference>
<proteinExistence type="inferred from homology"/>
<dbReference type="OrthoDB" id="196341at2759"/>
<feature type="region of interest" description="Disordered" evidence="7">
    <location>
        <begin position="384"/>
        <end position="407"/>
    </location>
</feature>
<name>A0A9K3Q018_9STRA</name>
<feature type="transmembrane region" description="Helical" evidence="8">
    <location>
        <begin position="300"/>
        <end position="319"/>
    </location>
</feature>
<dbReference type="Pfam" id="PF16166">
    <property type="entry name" value="TIC20"/>
    <property type="match status" value="1"/>
</dbReference>
<feature type="compositionally biased region" description="Basic residues" evidence="7">
    <location>
        <begin position="38"/>
        <end position="49"/>
    </location>
</feature>
<dbReference type="GO" id="GO:0005509">
    <property type="term" value="F:calcium ion binding"/>
    <property type="evidence" value="ECO:0007669"/>
    <property type="project" value="InterPro"/>
</dbReference>